<dbReference type="EMBL" id="JAOAMV010000008">
    <property type="protein sequence ID" value="MCT2559994.1"/>
    <property type="molecule type" value="Genomic_DNA"/>
</dbReference>
<sequence>MRLLTILAATLAALLAAAPAVAGCALGTPGETVEVAIGDTGRSVLLHRPADAPAARLPLVMLFHGSGGTAAAMLRDSKLEPCVDGPPLARVFGALPSAG</sequence>
<name>A0A9X2W3N1_9SPHN</name>
<keyword evidence="1" id="KW-0732">Signal</keyword>
<dbReference type="SUPFAM" id="SSF53474">
    <property type="entry name" value="alpha/beta-Hydrolases"/>
    <property type="match status" value="1"/>
</dbReference>
<evidence type="ECO:0000256" key="1">
    <source>
        <dbReference type="SAM" id="SignalP"/>
    </source>
</evidence>
<dbReference type="InterPro" id="IPR029058">
    <property type="entry name" value="AB_hydrolase_fold"/>
</dbReference>
<comment type="caution">
    <text evidence="2">The sequence shown here is derived from an EMBL/GenBank/DDBJ whole genome shotgun (WGS) entry which is preliminary data.</text>
</comment>
<dbReference type="PROSITE" id="PS51257">
    <property type="entry name" value="PROKAR_LIPOPROTEIN"/>
    <property type="match status" value="1"/>
</dbReference>
<dbReference type="AlphaFoldDB" id="A0A9X2W3N1"/>
<evidence type="ECO:0000313" key="3">
    <source>
        <dbReference type="Proteomes" id="UP001142648"/>
    </source>
</evidence>
<organism evidence="2 3">
    <name type="scientific">Tsuneonella litorea</name>
    <dbReference type="NCBI Taxonomy" id="2976475"/>
    <lineage>
        <taxon>Bacteria</taxon>
        <taxon>Pseudomonadati</taxon>
        <taxon>Pseudomonadota</taxon>
        <taxon>Alphaproteobacteria</taxon>
        <taxon>Sphingomonadales</taxon>
        <taxon>Erythrobacteraceae</taxon>
        <taxon>Tsuneonella</taxon>
    </lineage>
</organism>
<reference evidence="2" key="1">
    <citation type="submission" date="2022-09" db="EMBL/GenBank/DDBJ databases">
        <title>The genome sequence of Tsuneonella sp. YG55.</title>
        <authorList>
            <person name="Liu Y."/>
        </authorList>
    </citation>
    <scope>NUCLEOTIDE SEQUENCE</scope>
    <source>
        <strain evidence="2">YG55</strain>
    </source>
</reference>
<dbReference type="Proteomes" id="UP001142648">
    <property type="component" value="Unassembled WGS sequence"/>
</dbReference>
<feature type="chain" id="PRO_5040733561" description="Polyhydroxybutyrate depolymerase" evidence="1">
    <location>
        <begin position="23"/>
        <end position="99"/>
    </location>
</feature>
<evidence type="ECO:0008006" key="4">
    <source>
        <dbReference type="Google" id="ProtNLM"/>
    </source>
</evidence>
<gene>
    <name evidence="2" type="ORF">N0B51_13505</name>
</gene>
<proteinExistence type="predicted"/>
<protein>
    <recommendedName>
        <fullName evidence="4">Polyhydroxybutyrate depolymerase</fullName>
    </recommendedName>
</protein>
<evidence type="ECO:0000313" key="2">
    <source>
        <dbReference type="EMBL" id="MCT2559994.1"/>
    </source>
</evidence>
<dbReference type="Gene3D" id="3.40.50.1820">
    <property type="entry name" value="alpha/beta hydrolase"/>
    <property type="match status" value="1"/>
</dbReference>
<dbReference type="RefSeq" id="WP_259963105.1">
    <property type="nucleotide sequence ID" value="NZ_JAOAMV010000008.1"/>
</dbReference>
<feature type="signal peptide" evidence="1">
    <location>
        <begin position="1"/>
        <end position="22"/>
    </location>
</feature>
<keyword evidence="3" id="KW-1185">Reference proteome</keyword>
<accession>A0A9X2W3N1</accession>